<evidence type="ECO:0000256" key="7">
    <source>
        <dbReference type="ARBA" id="ARBA00023136"/>
    </source>
</evidence>
<protein>
    <submittedName>
        <fullName evidence="9">Peptide ABC transporter ATP-binding protein</fullName>
    </submittedName>
</protein>
<evidence type="ECO:0000256" key="2">
    <source>
        <dbReference type="ARBA" id="ARBA00005417"/>
    </source>
</evidence>
<evidence type="ECO:0000313" key="10">
    <source>
        <dbReference type="Proteomes" id="UP000036780"/>
    </source>
</evidence>
<dbReference type="RefSeq" id="WP_050350532.1">
    <property type="nucleotide sequence ID" value="NZ_CP073011.1"/>
</dbReference>
<evidence type="ECO:0000256" key="1">
    <source>
        <dbReference type="ARBA" id="ARBA00004202"/>
    </source>
</evidence>
<dbReference type="InterPro" id="IPR050388">
    <property type="entry name" value="ABC_Ni/Peptide_Import"/>
</dbReference>
<keyword evidence="10" id="KW-1185">Reference proteome</keyword>
<dbReference type="InterPro" id="IPR013563">
    <property type="entry name" value="Oligopep_ABC_C"/>
</dbReference>
<dbReference type="FunFam" id="3.40.50.300:FF:000016">
    <property type="entry name" value="Oligopeptide ABC transporter ATP-binding component"/>
    <property type="match status" value="1"/>
</dbReference>
<dbReference type="PANTHER" id="PTHR43297:SF2">
    <property type="entry name" value="DIPEPTIDE TRANSPORT ATP-BINDING PROTEIN DPPD"/>
    <property type="match status" value="1"/>
</dbReference>
<organism evidence="9 10">
    <name type="scientific">Virgibacillus pantothenticus</name>
    <dbReference type="NCBI Taxonomy" id="1473"/>
    <lineage>
        <taxon>Bacteria</taxon>
        <taxon>Bacillati</taxon>
        <taxon>Bacillota</taxon>
        <taxon>Bacilli</taxon>
        <taxon>Bacillales</taxon>
        <taxon>Bacillaceae</taxon>
        <taxon>Virgibacillus</taxon>
    </lineage>
</organism>
<sequence>MSQKQQAQSVLEIKNLHTGFLIDNELHHAVMDVSFNVNSKEIVCVVGESGCGKSVMSLSIMQLLPKTNSKISAGEVIFNGEDLVQKSEKEMNQIRGKDIAMIFQEPMTALNPVFSIGWQLREVLFNHLEISKQKATNKAIDLLKQVGISRPEKIMDEYPHQLSGGMRQRVIIAMAIALQPKLLIADEPTTALDVTIQAQILELLKGIQNQVNMAIMLITHDLGVVAEMADRVIVMYAGQIVEKAGVVELFTKPKHPYTQSLLESIPKMDKTVEKLNTIDGIVPSLDNMPEVGCRFAGRCPKAFGDCPLITPQLAEVAAGQYARCLLFDECYPDKTSRIKEVEKV</sequence>
<comment type="similarity">
    <text evidence="2">Belongs to the ABC transporter superfamily.</text>
</comment>
<dbReference type="PROSITE" id="PS50893">
    <property type="entry name" value="ABC_TRANSPORTER_2"/>
    <property type="match status" value="1"/>
</dbReference>
<dbReference type="Proteomes" id="UP000036780">
    <property type="component" value="Unassembled WGS sequence"/>
</dbReference>
<dbReference type="InterPro" id="IPR027417">
    <property type="entry name" value="P-loop_NTPase"/>
</dbReference>
<proteinExistence type="inferred from homology"/>
<dbReference type="GO" id="GO:0015833">
    <property type="term" value="P:peptide transport"/>
    <property type="evidence" value="ECO:0007669"/>
    <property type="project" value="InterPro"/>
</dbReference>
<keyword evidence="6 9" id="KW-0067">ATP-binding</keyword>
<keyword evidence="3" id="KW-0813">Transport</keyword>
<evidence type="ECO:0000256" key="5">
    <source>
        <dbReference type="ARBA" id="ARBA00022741"/>
    </source>
</evidence>
<dbReference type="SUPFAM" id="SSF52540">
    <property type="entry name" value="P-loop containing nucleoside triphosphate hydrolases"/>
    <property type="match status" value="1"/>
</dbReference>
<gene>
    <name evidence="9" type="ORF">AFK71_05340</name>
</gene>
<dbReference type="SMART" id="SM00382">
    <property type="entry name" value="AAA"/>
    <property type="match status" value="1"/>
</dbReference>
<evidence type="ECO:0000313" key="9">
    <source>
        <dbReference type="EMBL" id="KNE21120.1"/>
    </source>
</evidence>
<dbReference type="GO" id="GO:0005886">
    <property type="term" value="C:plasma membrane"/>
    <property type="evidence" value="ECO:0007669"/>
    <property type="project" value="UniProtKB-SubCell"/>
</dbReference>
<dbReference type="GO" id="GO:0005524">
    <property type="term" value="F:ATP binding"/>
    <property type="evidence" value="ECO:0007669"/>
    <property type="project" value="UniProtKB-KW"/>
</dbReference>
<keyword evidence="7" id="KW-0472">Membrane</keyword>
<dbReference type="AlphaFoldDB" id="A0A0L0QR62"/>
<dbReference type="CDD" id="cd03257">
    <property type="entry name" value="ABC_NikE_OppD_transporters"/>
    <property type="match status" value="1"/>
</dbReference>
<dbReference type="InterPro" id="IPR003439">
    <property type="entry name" value="ABC_transporter-like_ATP-bd"/>
</dbReference>
<reference evidence="10" key="1">
    <citation type="submission" date="2015-07" db="EMBL/GenBank/DDBJ databases">
        <title>Fjat-10053 dsm26.</title>
        <authorList>
            <person name="Liu B."/>
            <person name="Wang J."/>
            <person name="Zhu Y."/>
            <person name="Liu G."/>
            <person name="Chen Q."/>
            <person name="Chen Z."/>
            <person name="Lan J."/>
            <person name="Che J."/>
            <person name="Ge C."/>
            <person name="Shi H."/>
            <person name="Pan Z."/>
            <person name="Liu X."/>
        </authorList>
    </citation>
    <scope>NUCLEOTIDE SEQUENCE [LARGE SCALE GENOMIC DNA]</scope>
    <source>
        <strain evidence="10">DSM 26</strain>
    </source>
</reference>
<comment type="subcellular location">
    <subcellularLocation>
        <location evidence="1">Cell membrane</location>
        <topology evidence="1">Peripheral membrane protein</topology>
    </subcellularLocation>
</comment>
<dbReference type="EMBL" id="LGTO01000005">
    <property type="protein sequence ID" value="KNE21120.1"/>
    <property type="molecule type" value="Genomic_DNA"/>
</dbReference>
<dbReference type="Gene3D" id="3.40.50.300">
    <property type="entry name" value="P-loop containing nucleotide triphosphate hydrolases"/>
    <property type="match status" value="1"/>
</dbReference>
<dbReference type="GO" id="GO:0016887">
    <property type="term" value="F:ATP hydrolysis activity"/>
    <property type="evidence" value="ECO:0007669"/>
    <property type="project" value="InterPro"/>
</dbReference>
<evidence type="ECO:0000256" key="3">
    <source>
        <dbReference type="ARBA" id="ARBA00022448"/>
    </source>
</evidence>
<dbReference type="Pfam" id="PF08352">
    <property type="entry name" value="oligo_HPY"/>
    <property type="match status" value="1"/>
</dbReference>
<comment type="caution">
    <text evidence="9">The sequence shown here is derived from an EMBL/GenBank/DDBJ whole genome shotgun (WGS) entry which is preliminary data.</text>
</comment>
<dbReference type="Pfam" id="PF00005">
    <property type="entry name" value="ABC_tran"/>
    <property type="match status" value="1"/>
</dbReference>
<keyword evidence="4" id="KW-1003">Cell membrane</keyword>
<dbReference type="InterPro" id="IPR003593">
    <property type="entry name" value="AAA+_ATPase"/>
</dbReference>
<dbReference type="GeneID" id="66868799"/>
<name>A0A0L0QR62_VIRPA</name>
<accession>A0A0L0QR62</accession>
<evidence type="ECO:0000256" key="6">
    <source>
        <dbReference type="ARBA" id="ARBA00022840"/>
    </source>
</evidence>
<dbReference type="NCBIfam" id="TIGR01727">
    <property type="entry name" value="oligo_HPY"/>
    <property type="match status" value="1"/>
</dbReference>
<evidence type="ECO:0000256" key="4">
    <source>
        <dbReference type="ARBA" id="ARBA00022475"/>
    </source>
</evidence>
<evidence type="ECO:0000259" key="8">
    <source>
        <dbReference type="PROSITE" id="PS50893"/>
    </source>
</evidence>
<feature type="domain" description="ABC transporter" evidence="8">
    <location>
        <begin position="11"/>
        <end position="262"/>
    </location>
</feature>
<dbReference type="PANTHER" id="PTHR43297">
    <property type="entry name" value="OLIGOPEPTIDE TRANSPORT ATP-BINDING PROTEIN APPD"/>
    <property type="match status" value="1"/>
</dbReference>
<dbReference type="PATRIC" id="fig|1473.5.peg.4051"/>
<dbReference type="InterPro" id="IPR017871">
    <property type="entry name" value="ABC_transporter-like_CS"/>
</dbReference>
<dbReference type="PROSITE" id="PS00211">
    <property type="entry name" value="ABC_TRANSPORTER_1"/>
    <property type="match status" value="1"/>
</dbReference>
<keyword evidence="5" id="KW-0547">Nucleotide-binding</keyword>